<dbReference type="RefSeq" id="WP_104386931.1">
    <property type="nucleotide sequence ID" value="NZ_PGEM01000033.1"/>
</dbReference>
<feature type="repeat" description="TPR" evidence="3">
    <location>
        <begin position="305"/>
        <end position="338"/>
    </location>
</feature>
<evidence type="ECO:0000256" key="3">
    <source>
        <dbReference type="PROSITE-ProRule" id="PRU00339"/>
    </source>
</evidence>
<dbReference type="SMART" id="SM00028">
    <property type="entry name" value="TPR"/>
    <property type="match status" value="4"/>
</dbReference>
<dbReference type="GO" id="GO:0046813">
    <property type="term" value="P:receptor-mediated virion attachment to host cell"/>
    <property type="evidence" value="ECO:0007669"/>
    <property type="project" value="TreeGrafter"/>
</dbReference>
<dbReference type="Gene3D" id="1.25.40.10">
    <property type="entry name" value="Tetratricopeptide repeat domain"/>
    <property type="match status" value="2"/>
</dbReference>
<keyword evidence="1" id="KW-0677">Repeat</keyword>
<proteinExistence type="predicted"/>
<dbReference type="InterPro" id="IPR009003">
    <property type="entry name" value="Peptidase_S1_PA"/>
</dbReference>
<evidence type="ECO:0000313" key="5">
    <source>
        <dbReference type="EMBL" id="PPJ64287.1"/>
    </source>
</evidence>
<feature type="chain" id="PRO_5015746210" evidence="4">
    <location>
        <begin position="25"/>
        <end position="391"/>
    </location>
</feature>
<feature type="signal peptide" evidence="4">
    <location>
        <begin position="1"/>
        <end position="24"/>
    </location>
</feature>
<dbReference type="EMBL" id="PGEM01000033">
    <property type="protein sequence ID" value="PPJ64287.1"/>
    <property type="molecule type" value="Genomic_DNA"/>
</dbReference>
<feature type="repeat" description="TPR" evidence="3">
    <location>
        <begin position="237"/>
        <end position="270"/>
    </location>
</feature>
<feature type="repeat" description="TPR" evidence="3">
    <location>
        <begin position="339"/>
        <end position="372"/>
    </location>
</feature>
<evidence type="ECO:0000256" key="1">
    <source>
        <dbReference type="ARBA" id="ARBA00022737"/>
    </source>
</evidence>
<dbReference type="AlphaFoldDB" id="A0A2S6CX63"/>
<name>A0A2S6CX63_9CYAN</name>
<dbReference type="Gene3D" id="2.40.10.120">
    <property type="match status" value="1"/>
</dbReference>
<dbReference type="Pfam" id="PF13181">
    <property type="entry name" value="TPR_8"/>
    <property type="match status" value="1"/>
</dbReference>
<evidence type="ECO:0000256" key="2">
    <source>
        <dbReference type="ARBA" id="ARBA00022803"/>
    </source>
</evidence>
<dbReference type="PANTHER" id="PTHR44858">
    <property type="entry name" value="TETRATRICOPEPTIDE REPEAT PROTEIN 6"/>
    <property type="match status" value="1"/>
</dbReference>
<dbReference type="InterPro" id="IPR011990">
    <property type="entry name" value="TPR-like_helical_dom_sf"/>
</dbReference>
<feature type="repeat" description="TPR" evidence="3">
    <location>
        <begin position="271"/>
        <end position="304"/>
    </location>
</feature>
<keyword evidence="6" id="KW-1185">Reference proteome</keyword>
<sequence length="391" mass="42996">MNYKYTIPTLFILTSIALTSPARGQILPCPQEIDDTAQNITVLIENRNGGSGTIIKRDGNTYTVLTSFHNVADKTVQYTLVTPDGQRYPIDVKNLKPLGGNIDLTVVQFNSSKSYQVAKIGDSDNAKRRDNVYAAGFPAKTGVINAYLFECRDGQINANATQVTIDGGYNLIYNNKILKGMSGGPVLNQKGELIGINGLIEENNQGNTDRYAAVPINTYMRIAARQPIKPQGGGLKADDYFALASDRYAKGDYQGAIVASTEVIRLTPNNADAYIYRGNAKYDLGDKQAAIQDYNQAIKINPNYAGAYNNRGNAKYDLGDKQAAIQDYNQAIKINPNYAYAYHGRGNAKSDLGDKSQAISDFQQAVKLYQQQGGNEEWLIKAQDRIRELQQ</sequence>
<dbReference type="GO" id="GO:0009279">
    <property type="term" value="C:cell outer membrane"/>
    <property type="evidence" value="ECO:0007669"/>
    <property type="project" value="TreeGrafter"/>
</dbReference>
<protein>
    <submittedName>
        <fullName evidence="5">Uncharacterized protein</fullName>
    </submittedName>
</protein>
<dbReference type="Pfam" id="PF13365">
    <property type="entry name" value="Trypsin_2"/>
    <property type="match status" value="1"/>
</dbReference>
<keyword evidence="2 3" id="KW-0802">TPR repeat</keyword>
<reference evidence="5 6" key="1">
    <citation type="submission" date="2018-02" db="EMBL/GenBank/DDBJ databases">
        <title>Discovery of a pederin family compound in a non-symbiotic bloom-forming cyanobacterium.</title>
        <authorList>
            <person name="Kust A."/>
            <person name="Mares J."/>
            <person name="Jokela J."/>
            <person name="Urajova P."/>
            <person name="Hajek J."/>
            <person name="Saurav K."/>
            <person name="Voracova K."/>
            <person name="Fewer D.P."/>
            <person name="Haapaniemi E."/>
            <person name="Permi P."/>
            <person name="Rehakova K."/>
            <person name="Sivonen K."/>
            <person name="Hrouzek P."/>
        </authorList>
    </citation>
    <scope>NUCLEOTIDE SEQUENCE [LARGE SCALE GENOMIC DNA]</scope>
    <source>
        <strain evidence="5 6">CHARLIE-1</strain>
    </source>
</reference>
<dbReference type="PROSITE" id="PS50293">
    <property type="entry name" value="TPR_REGION"/>
    <property type="match status" value="2"/>
</dbReference>
<evidence type="ECO:0000256" key="4">
    <source>
        <dbReference type="SAM" id="SignalP"/>
    </source>
</evidence>
<evidence type="ECO:0000313" key="6">
    <source>
        <dbReference type="Proteomes" id="UP000239589"/>
    </source>
</evidence>
<accession>A0A2S6CX63</accession>
<dbReference type="OrthoDB" id="9815040at2"/>
<gene>
    <name evidence="5" type="ORF">CUN59_05725</name>
</gene>
<dbReference type="InterPro" id="IPR019734">
    <property type="entry name" value="TPR_rpt"/>
</dbReference>
<dbReference type="Pfam" id="PF13414">
    <property type="entry name" value="TPR_11"/>
    <property type="match status" value="1"/>
</dbReference>
<dbReference type="SUPFAM" id="SSF50494">
    <property type="entry name" value="Trypsin-like serine proteases"/>
    <property type="match status" value="1"/>
</dbReference>
<dbReference type="InterPro" id="IPR050498">
    <property type="entry name" value="Ycf3"/>
</dbReference>
<organism evidence="5 6">
    <name type="scientific">Cuspidothrix issatschenkoi CHARLIE-1</name>
    <dbReference type="NCBI Taxonomy" id="2052836"/>
    <lineage>
        <taxon>Bacteria</taxon>
        <taxon>Bacillati</taxon>
        <taxon>Cyanobacteriota</taxon>
        <taxon>Cyanophyceae</taxon>
        <taxon>Nostocales</taxon>
        <taxon>Aphanizomenonaceae</taxon>
        <taxon>Cuspidothrix</taxon>
    </lineage>
</organism>
<comment type="caution">
    <text evidence="5">The sequence shown here is derived from an EMBL/GenBank/DDBJ whole genome shotgun (WGS) entry which is preliminary data.</text>
</comment>
<dbReference type="Proteomes" id="UP000239589">
    <property type="component" value="Unassembled WGS sequence"/>
</dbReference>
<dbReference type="SUPFAM" id="SSF48452">
    <property type="entry name" value="TPR-like"/>
    <property type="match status" value="1"/>
</dbReference>
<keyword evidence="4" id="KW-0732">Signal</keyword>
<dbReference type="PROSITE" id="PS50005">
    <property type="entry name" value="TPR"/>
    <property type="match status" value="4"/>
</dbReference>
<dbReference type="PANTHER" id="PTHR44858:SF1">
    <property type="entry name" value="UDP-N-ACETYLGLUCOSAMINE--PEPTIDE N-ACETYLGLUCOSAMINYLTRANSFERASE SPINDLY-RELATED"/>
    <property type="match status" value="1"/>
</dbReference>